<dbReference type="GO" id="GO:0003677">
    <property type="term" value="F:DNA binding"/>
    <property type="evidence" value="ECO:0007669"/>
    <property type="project" value="InterPro"/>
</dbReference>
<evidence type="ECO:0000313" key="3">
    <source>
        <dbReference type="Proteomes" id="UP000644507"/>
    </source>
</evidence>
<organism evidence="2 3">
    <name type="scientific">Roseibacillus persicicus</name>
    <dbReference type="NCBI Taxonomy" id="454148"/>
    <lineage>
        <taxon>Bacteria</taxon>
        <taxon>Pseudomonadati</taxon>
        <taxon>Verrucomicrobiota</taxon>
        <taxon>Verrucomicrobiia</taxon>
        <taxon>Verrucomicrobiales</taxon>
        <taxon>Verrucomicrobiaceae</taxon>
        <taxon>Roseibacillus</taxon>
    </lineage>
</organism>
<protein>
    <recommendedName>
        <fullName evidence="1">HTH merR-type domain-containing protein</fullName>
    </recommendedName>
</protein>
<evidence type="ECO:0000313" key="2">
    <source>
        <dbReference type="EMBL" id="GHC61759.1"/>
    </source>
</evidence>
<reference evidence="2" key="1">
    <citation type="journal article" date="2014" name="Int. J. Syst. Evol. Microbiol.">
        <title>Complete genome sequence of Corynebacterium casei LMG S-19264T (=DSM 44701T), isolated from a smear-ripened cheese.</title>
        <authorList>
            <consortium name="US DOE Joint Genome Institute (JGI-PGF)"/>
            <person name="Walter F."/>
            <person name="Albersmeier A."/>
            <person name="Kalinowski J."/>
            <person name="Ruckert C."/>
        </authorList>
    </citation>
    <scope>NUCLEOTIDE SEQUENCE</scope>
    <source>
        <strain evidence="2">KCTC 12988</strain>
    </source>
</reference>
<keyword evidence="3" id="KW-1185">Reference proteome</keyword>
<gene>
    <name evidence="2" type="ORF">GCM10007100_31480</name>
</gene>
<reference evidence="2" key="2">
    <citation type="submission" date="2020-09" db="EMBL/GenBank/DDBJ databases">
        <authorList>
            <person name="Sun Q."/>
            <person name="Kim S."/>
        </authorList>
    </citation>
    <scope>NUCLEOTIDE SEQUENCE</scope>
    <source>
        <strain evidence="2">KCTC 12988</strain>
    </source>
</reference>
<evidence type="ECO:0000259" key="1">
    <source>
        <dbReference type="Pfam" id="PF13411"/>
    </source>
</evidence>
<dbReference type="InterPro" id="IPR009061">
    <property type="entry name" value="DNA-bd_dom_put_sf"/>
</dbReference>
<feature type="domain" description="HTH merR-type" evidence="1">
    <location>
        <begin position="76"/>
        <end position="134"/>
    </location>
</feature>
<dbReference type="Gene3D" id="1.10.1660.10">
    <property type="match status" value="1"/>
</dbReference>
<accession>A0A918TST5</accession>
<comment type="caution">
    <text evidence="2">The sequence shown here is derived from an EMBL/GenBank/DDBJ whole genome shotgun (WGS) entry which is preliminary data.</text>
</comment>
<dbReference type="GO" id="GO:0006355">
    <property type="term" value="P:regulation of DNA-templated transcription"/>
    <property type="evidence" value="ECO:0007669"/>
    <property type="project" value="InterPro"/>
</dbReference>
<dbReference type="SUPFAM" id="SSF46955">
    <property type="entry name" value="Putative DNA-binding domain"/>
    <property type="match status" value="1"/>
</dbReference>
<dbReference type="Pfam" id="PF13411">
    <property type="entry name" value="MerR_1"/>
    <property type="match status" value="1"/>
</dbReference>
<dbReference type="RefSeq" id="WP_189571983.1">
    <property type="nucleotide sequence ID" value="NZ_BMXI01000014.1"/>
</dbReference>
<sequence>MKKKTAEKKSPMGKKCATRKMAFKVARESKGVVRKRLAKVKEDDPSLPLPKFVERVNEIAERYLAPGPPRDARVTSEFSERTVRHYQAKEIIDPPEKEGKEARYRYRHILQAVLTRVMLADGFRVPLIREMLAGKTDAEYEEFLEMGPFAAKKMASEQAGGCGPGELSSTWVRLMVAPGIEIHVERGVRPPGTPEEAMELQEKLSLALRGEFQRRRARRRRHSVEE</sequence>
<dbReference type="Proteomes" id="UP000644507">
    <property type="component" value="Unassembled WGS sequence"/>
</dbReference>
<dbReference type="AlphaFoldDB" id="A0A918TST5"/>
<proteinExistence type="predicted"/>
<dbReference type="InterPro" id="IPR000551">
    <property type="entry name" value="MerR-type_HTH_dom"/>
</dbReference>
<dbReference type="EMBL" id="BMXI01000014">
    <property type="protein sequence ID" value="GHC61759.1"/>
    <property type="molecule type" value="Genomic_DNA"/>
</dbReference>
<name>A0A918TST5_9BACT</name>